<dbReference type="EMBL" id="ANOG01000284">
    <property type="protein sequence ID" value="EMI21052.1"/>
    <property type="molecule type" value="Genomic_DNA"/>
</dbReference>
<protein>
    <submittedName>
        <fullName evidence="2">Uncharacterized protein</fullName>
    </submittedName>
</protein>
<sequence length="89" mass="10139">MTKTRIFKSLLKSIDFGGRNRFPVDEKTTEILDRYAKLFPRSAEPSCNLSARNRLTCKGGTAENAECSHRQIPGHRSDISRMNSHFIEP</sequence>
<dbReference type="Proteomes" id="UP000011991">
    <property type="component" value="Unassembled WGS sequence"/>
</dbReference>
<evidence type="ECO:0000313" key="3">
    <source>
        <dbReference type="Proteomes" id="UP000011991"/>
    </source>
</evidence>
<gene>
    <name evidence="2" type="ORF">RMSM_02024</name>
</gene>
<reference evidence="2 3" key="1">
    <citation type="journal article" date="2013" name="Mar. Genomics">
        <title>Expression of sulfatases in Rhodopirellula baltica and the diversity of sulfatases in the genus Rhodopirellula.</title>
        <authorList>
            <person name="Wegner C.E."/>
            <person name="Richter-Heitmann T."/>
            <person name="Klindworth A."/>
            <person name="Klockow C."/>
            <person name="Richter M."/>
            <person name="Achstetter T."/>
            <person name="Glockner F.O."/>
            <person name="Harder J."/>
        </authorList>
    </citation>
    <scope>NUCLEOTIDE SEQUENCE [LARGE SCALE GENOMIC DNA]</scope>
    <source>
        <strain evidence="2 3">SM1</strain>
    </source>
</reference>
<feature type="region of interest" description="Disordered" evidence="1">
    <location>
        <begin position="62"/>
        <end position="89"/>
    </location>
</feature>
<dbReference type="PATRIC" id="fig|1265738.3.peg.2026"/>
<comment type="caution">
    <text evidence="2">The sequence shown here is derived from an EMBL/GenBank/DDBJ whole genome shotgun (WGS) entry which is preliminary data.</text>
</comment>
<name>M5S071_9BACT</name>
<proteinExistence type="predicted"/>
<evidence type="ECO:0000256" key="1">
    <source>
        <dbReference type="SAM" id="MobiDB-lite"/>
    </source>
</evidence>
<keyword evidence="3" id="KW-1185">Reference proteome</keyword>
<evidence type="ECO:0000313" key="2">
    <source>
        <dbReference type="EMBL" id="EMI21052.1"/>
    </source>
</evidence>
<accession>M5S071</accession>
<dbReference type="AlphaFoldDB" id="M5S071"/>
<organism evidence="2 3">
    <name type="scientific">Rhodopirellula maiorica SM1</name>
    <dbReference type="NCBI Taxonomy" id="1265738"/>
    <lineage>
        <taxon>Bacteria</taxon>
        <taxon>Pseudomonadati</taxon>
        <taxon>Planctomycetota</taxon>
        <taxon>Planctomycetia</taxon>
        <taxon>Pirellulales</taxon>
        <taxon>Pirellulaceae</taxon>
        <taxon>Novipirellula</taxon>
    </lineage>
</organism>